<dbReference type="AlphaFoldDB" id="A0A1E7QXI5"/>
<comment type="caution">
    <text evidence="1">The sequence shown here is derived from an EMBL/GenBank/DDBJ whole genome shotgun (WGS) entry which is preliminary data.</text>
</comment>
<organism evidence="1 2">
    <name type="scientific">Acinetobacter qingfengensis</name>
    <dbReference type="NCBI Taxonomy" id="1262585"/>
    <lineage>
        <taxon>Bacteria</taxon>
        <taxon>Pseudomonadati</taxon>
        <taxon>Pseudomonadota</taxon>
        <taxon>Gammaproteobacteria</taxon>
        <taxon>Moraxellales</taxon>
        <taxon>Moraxellaceae</taxon>
        <taxon>Acinetobacter</taxon>
    </lineage>
</organism>
<dbReference type="SUPFAM" id="SSF142906">
    <property type="entry name" value="YjbR-like"/>
    <property type="match status" value="1"/>
</dbReference>
<reference evidence="1 2" key="1">
    <citation type="submission" date="2016-09" db="EMBL/GenBank/DDBJ databases">
        <authorList>
            <person name="Capua I."/>
            <person name="De Benedictis P."/>
            <person name="Joannis T."/>
            <person name="Lombin L.H."/>
            <person name="Cattoli G."/>
        </authorList>
    </citation>
    <scope>NUCLEOTIDE SEQUENCE [LARGE SCALE GENOMIC DNA]</scope>
    <source>
        <strain evidence="1 2">ANC 4671</strain>
    </source>
</reference>
<dbReference type="Proteomes" id="UP000185895">
    <property type="component" value="Unassembled WGS sequence"/>
</dbReference>
<protein>
    <submittedName>
        <fullName evidence="1">Uncharacterized protein</fullName>
    </submittedName>
</protein>
<gene>
    <name evidence="1" type="ORF">BJI46_06455</name>
</gene>
<dbReference type="EMBL" id="MKKK01000073">
    <property type="protein sequence ID" value="OEY91775.1"/>
    <property type="molecule type" value="Genomic_DNA"/>
</dbReference>
<accession>A0A1E7QXI5</accession>
<dbReference type="InterPro" id="IPR038056">
    <property type="entry name" value="YjbR-like_sf"/>
</dbReference>
<evidence type="ECO:0000313" key="2">
    <source>
        <dbReference type="Proteomes" id="UP000185895"/>
    </source>
</evidence>
<dbReference type="Gene3D" id="3.90.1150.30">
    <property type="match status" value="1"/>
</dbReference>
<sequence>MPNLKVAVVKHVKNKYQIAPDYPWSKYPDYAALRHHGTKKWFALLMNVPRNKLGLEGTDGIDVLNVKCRPEIVGSLRLAQGYLPAYHMNKEHWLTVLLDNTVPEKEIFELIDDSYYLTGHD</sequence>
<dbReference type="RefSeq" id="WP_070070986.1">
    <property type="nucleotide sequence ID" value="NZ_MKKK01000073.1"/>
</dbReference>
<dbReference type="InterPro" id="IPR058532">
    <property type="entry name" value="YjbR/MT2646/Rv2570-like"/>
</dbReference>
<proteinExistence type="predicted"/>
<dbReference type="OrthoDB" id="3194910at2"/>
<dbReference type="PANTHER" id="PTHR35145">
    <property type="entry name" value="CYTOPLASMIC PROTEIN-RELATED"/>
    <property type="match status" value="1"/>
</dbReference>
<dbReference type="InterPro" id="IPR007351">
    <property type="entry name" value="YjbR"/>
</dbReference>
<evidence type="ECO:0000313" key="1">
    <source>
        <dbReference type="EMBL" id="OEY91775.1"/>
    </source>
</evidence>
<dbReference type="Pfam" id="PF04237">
    <property type="entry name" value="YjbR"/>
    <property type="match status" value="1"/>
</dbReference>
<dbReference type="PANTHER" id="PTHR35145:SF1">
    <property type="entry name" value="CYTOPLASMIC PROTEIN"/>
    <property type="match status" value="1"/>
</dbReference>
<name>A0A1E7QXI5_9GAMM</name>
<keyword evidence="2" id="KW-1185">Reference proteome</keyword>